<accession>A0ABR3XWE5</accession>
<evidence type="ECO:0000256" key="1">
    <source>
        <dbReference type="PROSITE-ProRule" id="PRU00339"/>
    </source>
</evidence>
<keyword evidence="3" id="KW-0812">Transmembrane</keyword>
<dbReference type="CDD" id="cd24145">
    <property type="entry name" value="Mgr3-like"/>
    <property type="match status" value="1"/>
</dbReference>
<keyword evidence="3" id="KW-1133">Transmembrane helix</keyword>
<dbReference type="SMART" id="SM00028">
    <property type="entry name" value="TPR"/>
    <property type="match status" value="2"/>
</dbReference>
<feature type="compositionally biased region" description="Polar residues" evidence="2">
    <location>
        <begin position="234"/>
        <end position="258"/>
    </location>
</feature>
<evidence type="ECO:0000313" key="4">
    <source>
        <dbReference type="EMBL" id="KAL1879913.1"/>
    </source>
</evidence>
<dbReference type="InterPro" id="IPR011990">
    <property type="entry name" value="TPR-like_helical_dom_sf"/>
</dbReference>
<dbReference type="InterPro" id="IPR019734">
    <property type="entry name" value="TPR_rpt"/>
</dbReference>
<protein>
    <submittedName>
        <fullName evidence="4">Uncharacterized protein</fullName>
    </submittedName>
</protein>
<gene>
    <name evidence="4" type="ORF">VTK73DRAFT_6725</name>
</gene>
<dbReference type="InterPro" id="IPR040201">
    <property type="entry name" value="Mrg3-like"/>
</dbReference>
<proteinExistence type="predicted"/>
<dbReference type="SUPFAM" id="SSF48452">
    <property type="entry name" value="TPR-like"/>
    <property type="match status" value="1"/>
</dbReference>
<feature type="repeat" description="TPR" evidence="1">
    <location>
        <begin position="336"/>
        <end position="369"/>
    </location>
</feature>
<evidence type="ECO:0000313" key="5">
    <source>
        <dbReference type="Proteomes" id="UP001586593"/>
    </source>
</evidence>
<dbReference type="Pfam" id="PF13176">
    <property type="entry name" value="TPR_7"/>
    <property type="match status" value="1"/>
</dbReference>
<evidence type="ECO:0000256" key="3">
    <source>
        <dbReference type="SAM" id="Phobius"/>
    </source>
</evidence>
<dbReference type="Gene3D" id="1.25.40.10">
    <property type="entry name" value="Tetratricopeptide repeat domain"/>
    <property type="match status" value="1"/>
</dbReference>
<organism evidence="4 5">
    <name type="scientific">Phialemonium thermophilum</name>
    <dbReference type="NCBI Taxonomy" id="223376"/>
    <lineage>
        <taxon>Eukaryota</taxon>
        <taxon>Fungi</taxon>
        <taxon>Dikarya</taxon>
        <taxon>Ascomycota</taxon>
        <taxon>Pezizomycotina</taxon>
        <taxon>Sordariomycetes</taxon>
        <taxon>Sordariomycetidae</taxon>
        <taxon>Cephalothecales</taxon>
        <taxon>Cephalothecaceae</taxon>
        <taxon>Phialemonium</taxon>
    </lineage>
</organism>
<name>A0ABR3XWE5_9PEZI</name>
<feature type="compositionally biased region" description="Basic and acidic residues" evidence="2">
    <location>
        <begin position="43"/>
        <end position="54"/>
    </location>
</feature>
<reference evidence="4 5" key="1">
    <citation type="journal article" date="2024" name="Commun. Biol.">
        <title>Comparative genomic analysis of thermophilic fungi reveals convergent evolutionary adaptations and gene losses.</title>
        <authorList>
            <person name="Steindorff A.S."/>
            <person name="Aguilar-Pontes M.V."/>
            <person name="Robinson A.J."/>
            <person name="Andreopoulos B."/>
            <person name="LaButti K."/>
            <person name="Kuo A."/>
            <person name="Mondo S."/>
            <person name="Riley R."/>
            <person name="Otillar R."/>
            <person name="Haridas S."/>
            <person name="Lipzen A."/>
            <person name="Grimwood J."/>
            <person name="Schmutz J."/>
            <person name="Clum A."/>
            <person name="Reid I.D."/>
            <person name="Moisan M.C."/>
            <person name="Butler G."/>
            <person name="Nguyen T.T.M."/>
            <person name="Dewar K."/>
            <person name="Conant G."/>
            <person name="Drula E."/>
            <person name="Henrissat B."/>
            <person name="Hansel C."/>
            <person name="Singer S."/>
            <person name="Hutchinson M.I."/>
            <person name="de Vries R.P."/>
            <person name="Natvig D.O."/>
            <person name="Powell A.J."/>
            <person name="Tsang A."/>
            <person name="Grigoriev I.V."/>
        </authorList>
    </citation>
    <scope>NUCLEOTIDE SEQUENCE [LARGE SCALE GENOMIC DNA]</scope>
    <source>
        <strain evidence="4 5">ATCC 24622</strain>
    </source>
</reference>
<feature type="region of interest" description="Disordered" evidence="2">
    <location>
        <begin position="224"/>
        <end position="263"/>
    </location>
</feature>
<feature type="transmembrane region" description="Helical" evidence="3">
    <location>
        <begin position="105"/>
        <end position="127"/>
    </location>
</feature>
<evidence type="ECO:0000256" key="2">
    <source>
        <dbReference type="SAM" id="MobiDB-lite"/>
    </source>
</evidence>
<dbReference type="EMBL" id="JAZHXJ010000039">
    <property type="protein sequence ID" value="KAL1879913.1"/>
    <property type="molecule type" value="Genomic_DNA"/>
</dbReference>
<keyword evidence="3" id="KW-0472">Membrane</keyword>
<dbReference type="PANTHER" id="PTHR28142:SF1">
    <property type="entry name" value="MITOCHONDRIAL INNER MEMBRANE I-AAA PROTEASE SUPERCOMPLEX SUBUNIT MGR3-RELATED"/>
    <property type="match status" value="1"/>
</dbReference>
<feature type="region of interest" description="Disordered" evidence="2">
    <location>
        <begin position="41"/>
        <end position="68"/>
    </location>
</feature>
<keyword evidence="5" id="KW-1185">Reference proteome</keyword>
<dbReference type="PROSITE" id="PS50005">
    <property type="entry name" value="TPR"/>
    <property type="match status" value="1"/>
</dbReference>
<sequence length="510" mass="56289">MPQPIFLRLRTLVPRQPSATLLSCRCSILLNLSISRPASFSDQKTRAQSTDRKPLGSNRQPPPSVPKATLRRVTSSALRGGFRNVRGAFSGTGLKATFEKNPGEFFIAIICLLGAAGAVVYATRLYYTYFYHEQFTRYPAPIAKSLRRALYFSNYKPDPQRALKYYKMALEQCDQFGLDPFSDDVLGIKIQLAAWLEKIGNYNNAAKVLETILTDCKRWVETMEETARDGATPSMLSRGSPTAVSSDRPLESTQSLSDETVPAESMWGKRTRILAKAIGISVKLGDLYADEHLMQNELAHGHLVWAVETALKESQRRAVEGLKDGEGEWMSAEAIGGALESLGHSYESRSQYHLAIPLFFQALRLSRDPCHSAVIMNNLAASFAQYPSQAPYQASAAADFTPSAELSPNAASPEDARRFNLESAFRWATNANFHATQTQGEQRTSECDQACAVSLCNLGDILAMLGNVEDARRKFEECIKLSRNIGFSPGVFQAEQGLRRLEATMANVSG</sequence>
<comment type="caution">
    <text evidence="4">The sequence shown here is derived from an EMBL/GenBank/DDBJ whole genome shotgun (WGS) entry which is preliminary data.</text>
</comment>
<dbReference type="Proteomes" id="UP001586593">
    <property type="component" value="Unassembled WGS sequence"/>
</dbReference>
<keyword evidence="1" id="KW-0802">TPR repeat</keyword>
<dbReference type="PANTHER" id="PTHR28142">
    <property type="entry name" value="MITOCHONDRIAL INNER MEMBRANE I-AAA PROTEASE SUPERCOMPLEX SUBUNIT MGR3-RELATED"/>
    <property type="match status" value="1"/>
</dbReference>